<dbReference type="Pfam" id="PF01369">
    <property type="entry name" value="Sec7"/>
    <property type="match status" value="1"/>
</dbReference>
<dbReference type="Gene3D" id="1.10.1000.11">
    <property type="entry name" value="Arf Nucleotide-binding Site Opener,domain 2"/>
    <property type="match status" value="1"/>
</dbReference>
<dbReference type="CDD" id="cd00171">
    <property type="entry name" value="Sec7"/>
    <property type="match status" value="1"/>
</dbReference>
<feature type="compositionally biased region" description="Polar residues" evidence="1">
    <location>
        <begin position="189"/>
        <end position="199"/>
    </location>
</feature>
<dbReference type="GeneID" id="19204512"/>
<dbReference type="PANTHER" id="PTHR10663:SF405">
    <property type="entry name" value="ARF GUANINE NUCLEOTIDE EXCHANGE FACTOR SYT1"/>
    <property type="match status" value="1"/>
</dbReference>
<feature type="compositionally biased region" description="Polar residues" evidence="1">
    <location>
        <begin position="406"/>
        <end position="424"/>
    </location>
</feature>
<feature type="compositionally biased region" description="Low complexity" evidence="1">
    <location>
        <begin position="296"/>
        <end position="316"/>
    </location>
</feature>
<dbReference type="SUPFAM" id="SSF50729">
    <property type="entry name" value="PH domain-like"/>
    <property type="match status" value="1"/>
</dbReference>
<feature type="compositionally biased region" description="Polar residues" evidence="1">
    <location>
        <begin position="1250"/>
        <end position="1266"/>
    </location>
</feature>
<dbReference type="KEGG" id="cput:CONPUDRAFT_161293"/>
<evidence type="ECO:0000313" key="4">
    <source>
        <dbReference type="EMBL" id="EIW86571.1"/>
    </source>
</evidence>
<dbReference type="InterPro" id="IPR011993">
    <property type="entry name" value="PH-like_dom_sf"/>
</dbReference>
<feature type="compositionally biased region" description="Polar residues" evidence="1">
    <location>
        <begin position="340"/>
        <end position="353"/>
    </location>
</feature>
<gene>
    <name evidence="4" type="ORF">CONPUDRAFT_161293</name>
</gene>
<name>A0A5M3N6T8_CONPW</name>
<feature type="region of interest" description="Disordered" evidence="1">
    <location>
        <begin position="84"/>
        <end position="379"/>
    </location>
</feature>
<dbReference type="Pfam" id="PF15410">
    <property type="entry name" value="PH_9"/>
    <property type="match status" value="1"/>
</dbReference>
<feature type="compositionally biased region" description="Pro residues" evidence="1">
    <location>
        <begin position="282"/>
        <end position="295"/>
    </location>
</feature>
<dbReference type="GO" id="GO:0005085">
    <property type="term" value="F:guanyl-nucleotide exchange factor activity"/>
    <property type="evidence" value="ECO:0007669"/>
    <property type="project" value="InterPro"/>
</dbReference>
<dbReference type="RefSeq" id="XP_007763339.1">
    <property type="nucleotide sequence ID" value="XM_007765149.1"/>
</dbReference>
<dbReference type="PANTHER" id="PTHR10663">
    <property type="entry name" value="GUANYL-NUCLEOTIDE EXCHANGE FACTOR"/>
    <property type="match status" value="1"/>
</dbReference>
<dbReference type="GO" id="GO:0032012">
    <property type="term" value="P:regulation of ARF protein signal transduction"/>
    <property type="evidence" value="ECO:0007669"/>
    <property type="project" value="InterPro"/>
</dbReference>
<feature type="compositionally biased region" description="Basic and acidic residues" evidence="1">
    <location>
        <begin position="132"/>
        <end position="142"/>
    </location>
</feature>
<feature type="compositionally biased region" description="Polar residues" evidence="1">
    <location>
        <begin position="143"/>
        <end position="159"/>
    </location>
</feature>
<dbReference type="SMART" id="SM00233">
    <property type="entry name" value="PH"/>
    <property type="match status" value="1"/>
</dbReference>
<dbReference type="OrthoDB" id="430364at2759"/>
<feature type="compositionally biased region" description="Low complexity" evidence="1">
    <location>
        <begin position="160"/>
        <end position="171"/>
    </location>
</feature>
<dbReference type="EMBL" id="JH711573">
    <property type="protein sequence ID" value="EIW86571.1"/>
    <property type="molecule type" value="Genomic_DNA"/>
</dbReference>
<keyword evidence="5" id="KW-1185">Reference proteome</keyword>
<dbReference type="InterPro" id="IPR023394">
    <property type="entry name" value="Sec7_C_sf"/>
</dbReference>
<feature type="domain" description="PH" evidence="2">
    <location>
        <begin position="723"/>
        <end position="846"/>
    </location>
</feature>
<feature type="region of interest" description="Disordered" evidence="1">
    <location>
        <begin position="1233"/>
        <end position="1266"/>
    </location>
</feature>
<evidence type="ECO:0000256" key="1">
    <source>
        <dbReference type="SAM" id="MobiDB-lite"/>
    </source>
</evidence>
<reference evidence="5" key="1">
    <citation type="journal article" date="2012" name="Science">
        <title>The Paleozoic origin of enzymatic lignin decomposition reconstructed from 31 fungal genomes.</title>
        <authorList>
            <person name="Floudas D."/>
            <person name="Binder M."/>
            <person name="Riley R."/>
            <person name="Barry K."/>
            <person name="Blanchette R.A."/>
            <person name="Henrissat B."/>
            <person name="Martinez A.T."/>
            <person name="Otillar R."/>
            <person name="Spatafora J.W."/>
            <person name="Yadav J.S."/>
            <person name="Aerts A."/>
            <person name="Benoit I."/>
            <person name="Boyd A."/>
            <person name="Carlson A."/>
            <person name="Copeland A."/>
            <person name="Coutinho P.M."/>
            <person name="de Vries R.P."/>
            <person name="Ferreira P."/>
            <person name="Findley K."/>
            <person name="Foster B."/>
            <person name="Gaskell J."/>
            <person name="Glotzer D."/>
            <person name="Gorecki P."/>
            <person name="Heitman J."/>
            <person name="Hesse C."/>
            <person name="Hori C."/>
            <person name="Igarashi K."/>
            <person name="Jurgens J.A."/>
            <person name="Kallen N."/>
            <person name="Kersten P."/>
            <person name="Kohler A."/>
            <person name="Kuees U."/>
            <person name="Kumar T.K.A."/>
            <person name="Kuo A."/>
            <person name="LaButti K."/>
            <person name="Larrondo L.F."/>
            <person name="Lindquist E."/>
            <person name="Ling A."/>
            <person name="Lombard V."/>
            <person name="Lucas S."/>
            <person name="Lundell T."/>
            <person name="Martin R."/>
            <person name="McLaughlin D.J."/>
            <person name="Morgenstern I."/>
            <person name="Morin E."/>
            <person name="Murat C."/>
            <person name="Nagy L.G."/>
            <person name="Nolan M."/>
            <person name="Ohm R.A."/>
            <person name="Patyshakuliyeva A."/>
            <person name="Rokas A."/>
            <person name="Ruiz-Duenas F.J."/>
            <person name="Sabat G."/>
            <person name="Salamov A."/>
            <person name="Samejima M."/>
            <person name="Schmutz J."/>
            <person name="Slot J.C."/>
            <person name="St John F."/>
            <person name="Stenlid J."/>
            <person name="Sun H."/>
            <person name="Sun S."/>
            <person name="Syed K."/>
            <person name="Tsang A."/>
            <person name="Wiebenga A."/>
            <person name="Young D."/>
            <person name="Pisabarro A."/>
            <person name="Eastwood D.C."/>
            <person name="Martin F."/>
            <person name="Cullen D."/>
            <person name="Grigoriev I.V."/>
            <person name="Hibbett D.S."/>
        </authorList>
    </citation>
    <scope>NUCLEOTIDE SEQUENCE [LARGE SCALE GENOMIC DNA]</scope>
    <source>
        <strain evidence="5">RWD-64-598 SS2</strain>
    </source>
</reference>
<dbReference type="InterPro" id="IPR041681">
    <property type="entry name" value="PH_9"/>
</dbReference>
<dbReference type="OMA" id="KWREWCV"/>
<evidence type="ECO:0000313" key="5">
    <source>
        <dbReference type="Proteomes" id="UP000053558"/>
    </source>
</evidence>
<dbReference type="Proteomes" id="UP000053558">
    <property type="component" value="Unassembled WGS sequence"/>
</dbReference>
<dbReference type="PROSITE" id="PS50003">
    <property type="entry name" value="PH_DOMAIN"/>
    <property type="match status" value="1"/>
</dbReference>
<protein>
    <submittedName>
        <fullName evidence="4">Uncharacterized protein</fullName>
    </submittedName>
</protein>
<accession>A0A5M3N6T8</accession>
<feature type="region of interest" description="Disordered" evidence="1">
    <location>
        <begin position="1"/>
        <end position="61"/>
    </location>
</feature>
<feature type="compositionally biased region" description="Polar residues" evidence="1">
    <location>
        <begin position="1111"/>
        <end position="1130"/>
    </location>
</feature>
<dbReference type="InterPro" id="IPR035999">
    <property type="entry name" value="Sec7_dom_sf"/>
</dbReference>
<dbReference type="AlphaFoldDB" id="A0A5M3N6T8"/>
<feature type="compositionally biased region" description="Basic and acidic residues" evidence="1">
    <location>
        <begin position="1233"/>
        <end position="1247"/>
    </location>
</feature>
<feature type="compositionally biased region" description="Basic and acidic residues" evidence="1">
    <location>
        <begin position="94"/>
        <end position="105"/>
    </location>
</feature>
<organism evidence="4 5">
    <name type="scientific">Coniophora puteana (strain RWD-64-598)</name>
    <name type="common">Brown rot fungus</name>
    <dbReference type="NCBI Taxonomy" id="741705"/>
    <lineage>
        <taxon>Eukaryota</taxon>
        <taxon>Fungi</taxon>
        <taxon>Dikarya</taxon>
        <taxon>Basidiomycota</taxon>
        <taxon>Agaricomycotina</taxon>
        <taxon>Agaricomycetes</taxon>
        <taxon>Agaricomycetidae</taxon>
        <taxon>Boletales</taxon>
        <taxon>Coniophorineae</taxon>
        <taxon>Coniophoraceae</taxon>
        <taxon>Coniophora</taxon>
    </lineage>
</organism>
<dbReference type="SMART" id="SM00222">
    <property type="entry name" value="Sec7"/>
    <property type="match status" value="1"/>
</dbReference>
<feature type="compositionally biased region" description="Polar residues" evidence="1">
    <location>
        <begin position="965"/>
        <end position="976"/>
    </location>
</feature>
<sequence>MVTFLGRGSKNGGGSPDEDLPDASAQQLNDHTLPSGTPSTSYVPHATDNRPPTGNSPHFFSIPHWTKRIFASTSSARRSLAGLPADEFGALDGEPLRTPRADKDLPPTPVNVSPSMSPEPPTITLNSSAVLEHPRASQDRSPRPSSSFDKTAVNSVQFCSQDSSDMSSPSPQHRKNVQSMKSVKFGRNSDVQPNPNSPDASPRSRVKSESRKSSFWSRKQTTAVPDLPDRVNNIPASPSLPAMQPVTPFSLEHSTSSTSSYAQTLQPPPLQRRHSEKLPRVKQPPPSPEKLPAPAPTSSVGVSTSSPSRRPSTARASSKRAGSRLFSRPGTADPAVGGHSSLSAEFPTPTNSRLRPDTAGSSGLREPNFPRQRSSTNPPLLHRLSVNFFSSSPPSASKAAIAASNGLTSSPVSASPRQSLSRLSIETPKPEADESMEDYVARLTKSVPKPELVGVLASSNGRFYVDALNHYIASFNFRGDPLDIAVRRLLMHVGLPRETQQIDRVMEAFASSYRSCNPGLFASEDHPYILAFSLIMLHTDAFNKSNKRKMTKADYIKNTTIPGVLLEMLDYFYDNIVFAPFIFIEDPLDSGAAADGSISRSQTLLNGQSPSPVVPSTATLLSKNKIDPYYLIINHLLDPLRVDVPALIPLDNPYSAQGARSSFDEGFLLNRFSHPLIVDITSSESPRLPSAFFGLTVGGIPSPSMVGALPDFAPPSKEVWTLKVIKASILNRKDEILEGGKKPNRKWRSWTVILTATQLLLFRDPSWAGMIVSQTAVSIKPVIQAALFKPDDVYSLKNILAVYDKSYTKHDHTFRLVLPEGRHILFQAYNDKELNEWTSAINYASAFKTGNIRMRSLGMSLKEVELTGVAAATSHLHDLQMLAAHVQPKMRSWDSNSALNEDGPDSDDAVQRSTMVLNHAFTVDLESAAAPEIDGASQLKATFDQVKAELAAAERNPTPPELKHQTSSLTQSSVDTDSAPPTHLSTRAASVSDYLRSLESQMLATEANLEADMRLVRNIDRMTPFQKATRDRLQQTINTVSKRVMQLRLEMTRLACHRDVLSKDMDAEAKDFQQATSIALQAATHTLQTRRSNIVNSASSSRDVLTDPHAPQQTPSRSTSQTCLTASSDSGLAWTSPMGRTPFTVPDSPAILENDESNPGAYPFPGPVSHPSAHTSLDLQTPDGNAPTVGNEELSVEEQAEEWDKTRAAKRVSLVRLPPDLRLSAVLSRPHYKRDGRDDTIIDEDMHTPASGTTPLVQEEPASQSS</sequence>
<dbReference type="InterPro" id="IPR000904">
    <property type="entry name" value="Sec7_dom"/>
</dbReference>
<dbReference type="Gene3D" id="2.30.29.30">
    <property type="entry name" value="Pleckstrin-homology domain (PH domain)/Phosphotyrosine-binding domain (PTB)"/>
    <property type="match status" value="1"/>
</dbReference>
<feature type="region of interest" description="Disordered" evidence="1">
    <location>
        <begin position="1094"/>
        <end position="1175"/>
    </location>
</feature>
<feature type="domain" description="SEC7" evidence="3">
    <location>
        <begin position="386"/>
        <end position="564"/>
    </location>
</feature>
<dbReference type="PROSITE" id="PS50190">
    <property type="entry name" value="SEC7"/>
    <property type="match status" value="1"/>
</dbReference>
<feature type="region of interest" description="Disordered" evidence="1">
    <location>
        <begin position="406"/>
        <end position="433"/>
    </location>
</feature>
<evidence type="ECO:0000259" key="2">
    <source>
        <dbReference type="PROSITE" id="PS50003"/>
    </source>
</evidence>
<proteinExistence type="predicted"/>
<feature type="compositionally biased region" description="Polar residues" evidence="1">
    <location>
        <begin position="1094"/>
        <end position="1103"/>
    </location>
</feature>
<feature type="region of interest" description="Disordered" evidence="1">
    <location>
        <begin position="953"/>
        <end position="984"/>
    </location>
</feature>
<dbReference type="SUPFAM" id="SSF48425">
    <property type="entry name" value="Sec7 domain"/>
    <property type="match status" value="1"/>
</dbReference>
<comment type="caution">
    <text evidence="4">The sequence shown here is derived from an EMBL/GenBank/DDBJ whole genome shotgun (WGS) entry which is preliminary data.</text>
</comment>
<dbReference type="InterPro" id="IPR001849">
    <property type="entry name" value="PH_domain"/>
</dbReference>
<evidence type="ECO:0000259" key="3">
    <source>
        <dbReference type="PROSITE" id="PS50190"/>
    </source>
</evidence>
<feature type="compositionally biased region" description="Polar residues" evidence="1">
    <location>
        <begin position="24"/>
        <end position="42"/>
    </location>
</feature>